<feature type="region of interest" description="Disordered" evidence="1">
    <location>
        <begin position="1"/>
        <end position="21"/>
    </location>
</feature>
<evidence type="ECO:0000313" key="2">
    <source>
        <dbReference type="EMBL" id="NVD26674.1"/>
    </source>
</evidence>
<dbReference type="PANTHER" id="PTHR20974">
    <property type="entry name" value="UPF0585 PROTEIN CG18661"/>
    <property type="match status" value="1"/>
</dbReference>
<dbReference type="PANTHER" id="PTHR20974:SF0">
    <property type="entry name" value="UPF0585 PROTEIN CG18661"/>
    <property type="match status" value="1"/>
</dbReference>
<dbReference type="RefSeq" id="WP_176278204.1">
    <property type="nucleotide sequence ID" value="NZ_JABWMH010000001.1"/>
</dbReference>
<dbReference type="Proteomes" id="UP000652427">
    <property type="component" value="Unassembled WGS sequence"/>
</dbReference>
<comment type="caution">
    <text evidence="2">The sequence shown here is derived from an EMBL/GenBank/DDBJ whole genome shotgun (WGS) entry which is preliminary data.</text>
</comment>
<organism evidence="2 3">
    <name type="scientific">Parasphingorhabdus flavimaris</name>
    <dbReference type="NCBI Taxonomy" id="266812"/>
    <lineage>
        <taxon>Bacteria</taxon>
        <taxon>Pseudomonadati</taxon>
        <taxon>Pseudomonadota</taxon>
        <taxon>Alphaproteobacteria</taxon>
        <taxon>Sphingomonadales</taxon>
        <taxon>Sphingomonadaceae</taxon>
        <taxon>Parasphingorhabdus</taxon>
    </lineage>
</organism>
<dbReference type="Pfam" id="PF06080">
    <property type="entry name" value="DUF938"/>
    <property type="match status" value="1"/>
</dbReference>
<dbReference type="EMBL" id="JABWMH010000001">
    <property type="protein sequence ID" value="NVD26674.1"/>
    <property type="molecule type" value="Genomic_DNA"/>
</dbReference>
<dbReference type="Gene3D" id="3.40.50.150">
    <property type="entry name" value="Vaccinia Virus protein VP39"/>
    <property type="match status" value="1"/>
</dbReference>
<dbReference type="SUPFAM" id="SSF53335">
    <property type="entry name" value="S-adenosyl-L-methionine-dependent methyltransferases"/>
    <property type="match status" value="1"/>
</dbReference>
<dbReference type="InterPro" id="IPR010342">
    <property type="entry name" value="DUF938"/>
</dbReference>
<name>A0ABX2MZ15_9SPHN</name>
<reference evidence="2 3" key="1">
    <citation type="submission" date="2020-06" db="EMBL/GenBank/DDBJ databases">
        <authorList>
            <person name="Kim S.-J."/>
            <person name="Park S.-J."/>
        </authorList>
    </citation>
    <scope>NUCLEOTIDE SEQUENCE [LARGE SCALE GENOMIC DNA]</scope>
    <source>
        <strain evidence="2 3">SW-151</strain>
    </source>
</reference>
<accession>A0ABX2MZ15</accession>
<evidence type="ECO:0000313" key="3">
    <source>
        <dbReference type="Proteomes" id="UP000652427"/>
    </source>
</evidence>
<keyword evidence="3" id="KW-1185">Reference proteome</keyword>
<proteinExistence type="predicted"/>
<sequence length="213" mass="23732">MADSKPWLVDEASSAEQRHAPATMRNRDAIVEILRDILPDTGTILEIASGTGEHAVYFGQQFADLIFQPSDPDPECCQSIAAWTKREAMANILPPKQLDAQAPEWDVPQPAAILCINMVHISPWESSIGLMDKAGKLLEPGAPLYLYGPYLRKDVETAQGNLDFERSLKSRDLRWGLRNVEDMDALAARNGFVRESLIEMPANNISLIYRKQA</sequence>
<protein>
    <submittedName>
        <fullName evidence="2">DUF938 domain-containing protein</fullName>
    </submittedName>
</protein>
<evidence type="ECO:0000256" key="1">
    <source>
        <dbReference type="SAM" id="MobiDB-lite"/>
    </source>
</evidence>
<gene>
    <name evidence="2" type="ORF">HUO14_01995</name>
</gene>
<dbReference type="InterPro" id="IPR029063">
    <property type="entry name" value="SAM-dependent_MTases_sf"/>
</dbReference>